<dbReference type="EMBL" id="RCOS01000129">
    <property type="protein sequence ID" value="RSN73076.1"/>
    <property type="molecule type" value="Genomic_DNA"/>
</dbReference>
<accession>A0A429GH32</accession>
<keyword evidence="3" id="KW-1185">Reference proteome</keyword>
<evidence type="ECO:0000313" key="2">
    <source>
        <dbReference type="EMBL" id="RZN62984.1"/>
    </source>
</evidence>
<organism evidence="1 3">
    <name type="scientific">Candidatus Methanodesulfokora washburnensis</name>
    <dbReference type="NCBI Taxonomy" id="2478471"/>
    <lineage>
        <taxon>Archaea</taxon>
        <taxon>Thermoproteota</taxon>
        <taxon>Candidatus Korarchaeia</taxon>
        <taxon>Candidatus Korarchaeia incertae sedis</taxon>
        <taxon>Candidatus Methanodesulfokora</taxon>
    </lineage>
</organism>
<evidence type="ECO:0000313" key="4">
    <source>
        <dbReference type="Proteomes" id="UP000316217"/>
    </source>
</evidence>
<dbReference type="Proteomes" id="UP000316217">
    <property type="component" value="Unassembled WGS sequence"/>
</dbReference>
<proteinExistence type="predicted"/>
<evidence type="ECO:0000313" key="1">
    <source>
        <dbReference type="EMBL" id="RSN73076.1"/>
    </source>
</evidence>
<reference evidence="1 3" key="1">
    <citation type="submission" date="2018-10" db="EMBL/GenBank/DDBJ databases">
        <title>Co-occurring genomic capacity for anaerobic methane metabolism and dissimilatory sulfite reduction discovered in the Korarchaeota.</title>
        <authorList>
            <person name="Mckay L.J."/>
            <person name="Dlakic M."/>
            <person name="Fields M.W."/>
            <person name="Delmont T.O."/>
            <person name="Eren A.M."/>
            <person name="Jay Z.J."/>
            <person name="Klingelsmith K.B."/>
            <person name="Rusch D.B."/>
            <person name="Inskeep W.P."/>
        </authorList>
    </citation>
    <scope>NUCLEOTIDE SEQUENCE [LARGE SCALE GENOMIC DNA]</scope>
    <source>
        <strain evidence="1 3">MDKW</strain>
    </source>
</reference>
<dbReference type="RefSeq" id="WP_125672066.1">
    <property type="nucleotide sequence ID" value="NZ_RCOS01000129.1"/>
</dbReference>
<name>A0A429GH32_9CREN</name>
<protein>
    <submittedName>
        <fullName evidence="1">Uncharacterized protein</fullName>
    </submittedName>
</protein>
<dbReference type="Proteomes" id="UP000277582">
    <property type="component" value="Unassembled WGS sequence"/>
</dbReference>
<gene>
    <name evidence="1" type="ORF">D6D85_11310</name>
    <name evidence="2" type="ORF">EF810_01675</name>
</gene>
<sequence>MGAKAVLALGILLLASGVILPQQGVQYIQQNTRNCAKSLIPPTVFACANAHVGAWRDLRTGYVCDFDHNGYPECYWPPCDGRITRQGDRCGYSGWYGYTEYCVAYNLNSPDWGVVCTKAEIRG</sequence>
<comment type="caution">
    <text evidence="1">The sequence shown here is derived from an EMBL/GenBank/DDBJ whole genome shotgun (WGS) entry which is preliminary data.</text>
</comment>
<dbReference type="AlphaFoldDB" id="A0A429GH32"/>
<reference evidence="2 4" key="2">
    <citation type="journal article" date="2019" name="Nat. Microbiol.">
        <title>Wide diversity of methane and short-chain alkane metabolisms in uncultured archaea.</title>
        <authorList>
            <person name="Borrel G."/>
            <person name="Adam P.S."/>
            <person name="McKay L.J."/>
            <person name="Chen L.X."/>
            <person name="Sierra-Garcia I.N."/>
            <person name="Sieber C.M."/>
            <person name="Letourneur Q."/>
            <person name="Ghozlane A."/>
            <person name="Andersen G.L."/>
            <person name="Li W.J."/>
            <person name="Hallam S.J."/>
            <person name="Muyzer G."/>
            <person name="de Oliveira V.M."/>
            <person name="Inskeep W.P."/>
            <person name="Banfield J.F."/>
            <person name="Gribaldo S."/>
        </authorList>
    </citation>
    <scope>NUCLEOTIDE SEQUENCE [LARGE SCALE GENOMIC DNA]</scope>
    <source>
        <strain evidence="2">NM4</strain>
    </source>
</reference>
<evidence type="ECO:0000313" key="3">
    <source>
        <dbReference type="Proteomes" id="UP000277582"/>
    </source>
</evidence>
<dbReference type="EMBL" id="RXII01000028">
    <property type="protein sequence ID" value="RZN62984.1"/>
    <property type="molecule type" value="Genomic_DNA"/>
</dbReference>